<keyword evidence="3 11" id="KW-0633">Potassium transport</keyword>
<keyword evidence="6 11" id="KW-0067">ATP-binding</keyword>
<dbReference type="NCBIfam" id="NF001454">
    <property type="entry name" value="PRK00315.1"/>
    <property type="match status" value="1"/>
</dbReference>
<evidence type="ECO:0000256" key="2">
    <source>
        <dbReference type="ARBA" id="ARBA00022475"/>
    </source>
</evidence>
<proteinExistence type="inferred from homology"/>
<gene>
    <name evidence="11 12" type="primary">kdpC</name>
    <name evidence="12" type="ORF">SYV04_08485</name>
</gene>
<evidence type="ECO:0000313" key="12">
    <source>
        <dbReference type="EMBL" id="MDY7226419.1"/>
    </source>
</evidence>
<dbReference type="InterPro" id="IPR003820">
    <property type="entry name" value="KdpC"/>
</dbReference>
<comment type="caution">
    <text evidence="12">The sequence shown here is derived from an EMBL/GenBank/DDBJ whole genome shotgun (WGS) entry which is preliminary data.</text>
</comment>
<organism evidence="12 13">
    <name type="scientific">Hyalangium rubrum</name>
    <dbReference type="NCBI Taxonomy" id="3103134"/>
    <lineage>
        <taxon>Bacteria</taxon>
        <taxon>Pseudomonadati</taxon>
        <taxon>Myxococcota</taxon>
        <taxon>Myxococcia</taxon>
        <taxon>Myxococcales</taxon>
        <taxon>Cystobacterineae</taxon>
        <taxon>Archangiaceae</taxon>
        <taxon>Hyalangium</taxon>
    </lineage>
</organism>
<evidence type="ECO:0000256" key="6">
    <source>
        <dbReference type="ARBA" id="ARBA00022840"/>
    </source>
</evidence>
<evidence type="ECO:0000256" key="8">
    <source>
        <dbReference type="ARBA" id="ARBA00022989"/>
    </source>
</evidence>
<keyword evidence="5 11" id="KW-0547">Nucleotide-binding</keyword>
<evidence type="ECO:0000256" key="4">
    <source>
        <dbReference type="ARBA" id="ARBA00022692"/>
    </source>
</evidence>
<dbReference type="PANTHER" id="PTHR30042">
    <property type="entry name" value="POTASSIUM-TRANSPORTING ATPASE C CHAIN"/>
    <property type="match status" value="1"/>
</dbReference>
<dbReference type="PIRSF" id="PIRSF001296">
    <property type="entry name" value="K_ATPase_KdpC"/>
    <property type="match status" value="1"/>
</dbReference>
<evidence type="ECO:0000256" key="1">
    <source>
        <dbReference type="ARBA" id="ARBA00022448"/>
    </source>
</evidence>
<reference evidence="12 13" key="1">
    <citation type="submission" date="2023-12" db="EMBL/GenBank/DDBJ databases">
        <title>the genome sequence of Hyalangium sp. s54d21.</title>
        <authorList>
            <person name="Zhang X."/>
        </authorList>
    </citation>
    <scope>NUCLEOTIDE SEQUENCE [LARGE SCALE GENOMIC DNA]</scope>
    <source>
        <strain evidence="13">s54d21</strain>
    </source>
</reference>
<evidence type="ECO:0000256" key="3">
    <source>
        <dbReference type="ARBA" id="ARBA00022538"/>
    </source>
</evidence>
<evidence type="ECO:0000256" key="5">
    <source>
        <dbReference type="ARBA" id="ARBA00022741"/>
    </source>
</evidence>
<evidence type="ECO:0000256" key="11">
    <source>
        <dbReference type="HAMAP-Rule" id="MF_00276"/>
    </source>
</evidence>
<accession>A0ABU5GZW0</accession>
<dbReference type="NCBIfam" id="TIGR00681">
    <property type="entry name" value="kdpC"/>
    <property type="match status" value="1"/>
</dbReference>
<keyword evidence="13" id="KW-1185">Reference proteome</keyword>
<dbReference type="PANTHER" id="PTHR30042:SF2">
    <property type="entry name" value="POTASSIUM-TRANSPORTING ATPASE KDPC SUBUNIT"/>
    <property type="match status" value="1"/>
</dbReference>
<sequence length="204" mass="21360">MSSTLLTALRACLVTLVLTGVLYPLAVTGGARLLFRHEADGSLITDKRGQVVGSALIGQGFTRDAYFQPRLSAAGSGYDATASSGSNLGPTSQKLRDRAVAEVERLRRENPEAPGPVPAELVTTSASGLDPHLSPEAARWQAPRVARARGVAPARVLSVLDSHVEERSLGVLGEPRVNVLALNLALDRQFGRPEVQGAPVGAAP</sequence>
<keyword evidence="7 11" id="KW-0630">Potassium</keyword>
<comment type="similarity">
    <text evidence="11">Belongs to the KdpC family.</text>
</comment>
<keyword evidence="4 11" id="KW-0812">Transmembrane</keyword>
<dbReference type="EMBL" id="JAXIVS010000002">
    <property type="protein sequence ID" value="MDY7226419.1"/>
    <property type="molecule type" value="Genomic_DNA"/>
</dbReference>
<keyword evidence="8 11" id="KW-1133">Transmembrane helix</keyword>
<comment type="subcellular location">
    <subcellularLocation>
        <location evidence="11">Cell membrane</location>
        <topology evidence="11">Single-pass membrane protein</topology>
    </subcellularLocation>
</comment>
<dbReference type="HAMAP" id="MF_00276">
    <property type="entry name" value="KdpC"/>
    <property type="match status" value="1"/>
</dbReference>
<dbReference type="RefSeq" id="WP_321545138.1">
    <property type="nucleotide sequence ID" value="NZ_JAXIVS010000002.1"/>
</dbReference>
<evidence type="ECO:0000313" key="13">
    <source>
        <dbReference type="Proteomes" id="UP001291309"/>
    </source>
</evidence>
<keyword evidence="1 11" id="KW-0813">Transport</keyword>
<dbReference type="Pfam" id="PF02669">
    <property type="entry name" value="KdpC"/>
    <property type="match status" value="1"/>
</dbReference>
<protein>
    <recommendedName>
        <fullName evidence="11">Potassium-transporting ATPase KdpC subunit</fullName>
    </recommendedName>
    <alternativeName>
        <fullName evidence="11">ATP phosphohydrolase [potassium-transporting] C chain</fullName>
    </alternativeName>
    <alternativeName>
        <fullName evidence="11">Potassium-binding and translocating subunit C</fullName>
    </alternativeName>
    <alternativeName>
        <fullName evidence="11">Potassium-translocating ATPase C chain</fullName>
    </alternativeName>
</protein>
<name>A0ABU5GZW0_9BACT</name>
<dbReference type="Proteomes" id="UP001291309">
    <property type="component" value="Unassembled WGS sequence"/>
</dbReference>
<evidence type="ECO:0000256" key="7">
    <source>
        <dbReference type="ARBA" id="ARBA00022958"/>
    </source>
</evidence>
<evidence type="ECO:0000256" key="10">
    <source>
        <dbReference type="ARBA" id="ARBA00023136"/>
    </source>
</evidence>
<keyword evidence="2 11" id="KW-1003">Cell membrane</keyword>
<keyword evidence="10 11" id="KW-0472">Membrane</keyword>
<keyword evidence="9 11" id="KW-0406">Ion transport</keyword>
<evidence type="ECO:0000256" key="9">
    <source>
        <dbReference type="ARBA" id="ARBA00023065"/>
    </source>
</evidence>
<comment type="function">
    <text evidence="11">Part of the high-affinity ATP-driven potassium transport (or Kdp) system, which catalyzes the hydrolysis of ATP coupled with the electrogenic transport of potassium into the cytoplasm. This subunit acts as a catalytic chaperone that increases the ATP-binding affinity of the ATP-hydrolyzing subunit KdpB by the formation of a transient KdpB/KdpC/ATP ternary complex.</text>
</comment>
<comment type="subunit">
    <text evidence="11">The system is composed of three essential subunits: KdpA, KdpB and KdpC.</text>
</comment>